<dbReference type="GeneID" id="17253845"/>
<keyword evidence="1" id="KW-0732">Signal</keyword>
<dbReference type="RefSeq" id="XP_005760280.1">
    <property type="nucleotide sequence ID" value="XM_005760223.1"/>
</dbReference>
<name>A0A0D3I8X9_EMIH1</name>
<organism evidence="2 3">
    <name type="scientific">Emiliania huxleyi (strain CCMP1516)</name>
    <dbReference type="NCBI Taxonomy" id="280463"/>
    <lineage>
        <taxon>Eukaryota</taxon>
        <taxon>Haptista</taxon>
        <taxon>Haptophyta</taxon>
        <taxon>Prymnesiophyceae</taxon>
        <taxon>Isochrysidales</taxon>
        <taxon>Noelaerhabdaceae</taxon>
        <taxon>Emiliania</taxon>
    </lineage>
</organism>
<reference evidence="3" key="1">
    <citation type="journal article" date="2013" name="Nature">
        <title>Pan genome of the phytoplankton Emiliania underpins its global distribution.</title>
        <authorList>
            <person name="Read B.A."/>
            <person name="Kegel J."/>
            <person name="Klute M.J."/>
            <person name="Kuo A."/>
            <person name="Lefebvre S.C."/>
            <person name="Maumus F."/>
            <person name="Mayer C."/>
            <person name="Miller J."/>
            <person name="Monier A."/>
            <person name="Salamov A."/>
            <person name="Young J."/>
            <person name="Aguilar M."/>
            <person name="Claverie J.M."/>
            <person name="Frickenhaus S."/>
            <person name="Gonzalez K."/>
            <person name="Herman E.K."/>
            <person name="Lin Y.C."/>
            <person name="Napier J."/>
            <person name="Ogata H."/>
            <person name="Sarno A.F."/>
            <person name="Shmutz J."/>
            <person name="Schroeder D."/>
            <person name="de Vargas C."/>
            <person name="Verret F."/>
            <person name="von Dassow P."/>
            <person name="Valentin K."/>
            <person name="Van de Peer Y."/>
            <person name="Wheeler G."/>
            <person name="Dacks J.B."/>
            <person name="Delwiche C.F."/>
            <person name="Dyhrman S.T."/>
            <person name="Glockner G."/>
            <person name="John U."/>
            <person name="Richards T."/>
            <person name="Worden A.Z."/>
            <person name="Zhang X."/>
            <person name="Grigoriev I.V."/>
            <person name="Allen A.E."/>
            <person name="Bidle K."/>
            <person name="Borodovsky M."/>
            <person name="Bowler C."/>
            <person name="Brownlee C."/>
            <person name="Cock J.M."/>
            <person name="Elias M."/>
            <person name="Gladyshev V.N."/>
            <person name="Groth M."/>
            <person name="Guda C."/>
            <person name="Hadaegh A."/>
            <person name="Iglesias-Rodriguez M.D."/>
            <person name="Jenkins J."/>
            <person name="Jones B.M."/>
            <person name="Lawson T."/>
            <person name="Leese F."/>
            <person name="Lindquist E."/>
            <person name="Lobanov A."/>
            <person name="Lomsadze A."/>
            <person name="Malik S.B."/>
            <person name="Marsh M.E."/>
            <person name="Mackinder L."/>
            <person name="Mock T."/>
            <person name="Mueller-Roeber B."/>
            <person name="Pagarete A."/>
            <person name="Parker M."/>
            <person name="Probert I."/>
            <person name="Quesneville H."/>
            <person name="Raines C."/>
            <person name="Rensing S.A."/>
            <person name="Riano-Pachon D.M."/>
            <person name="Richier S."/>
            <person name="Rokitta S."/>
            <person name="Shiraiwa Y."/>
            <person name="Soanes D.M."/>
            <person name="van der Giezen M."/>
            <person name="Wahlund T.M."/>
            <person name="Williams B."/>
            <person name="Wilson W."/>
            <person name="Wolfe G."/>
            <person name="Wurch L.L."/>
        </authorList>
    </citation>
    <scope>NUCLEOTIDE SEQUENCE</scope>
</reference>
<dbReference type="KEGG" id="ehx:EMIHUDRAFT_218244"/>
<evidence type="ECO:0000313" key="2">
    <source>
        <dbReference type="EnsemblProtists" id="EOD07714"/>
    </source>
</evidence>
<reference evidence="2" key="2">
    <citation type="submission" date="2024-10" db="UniProtKB">
        <authorList>
            <consortium name="EnsemblProtists"/>
        </authorList>
    </citation>
    <scope>IDENTIFICATION</scope>
</reference>
<feature type="signal peptide" evidence="1">
    <location>
        <begin position="1"/>
        <end position="17"/>
    </location>
</feature>
<accession>A0A0D3I8X9</accession>
<dbReference type="EnsemblProtists" id="EOD07851">
    <property type="protein sequence ID" value="EOD07851"/>
    <property type="gene ID" value="EMIHUDRAFT_249336"/>
</dbReference>
<feature type="chain" id="PRO_5044053468" evidence="1">
    <location>
        <begin position="18"/>
        <end position="87"/>
    </location>
</feature>
<dbReference type="KEGG" id="ehx:EMIHUDRAFT_249336"/>
<dbReference type="Proteomes" id="UP000013827">
    <property type="component" value="Unassembled WGS sequence"/>
</dbReference>
<proteinExistence type="predicted"/>
<sequence>MFARVFVLALSLQGAAGFSSTPACEPCEVGMADCPTCCGDIYTETNKYQGQSCSEMILDNPCDGSYSGWYGQYCCTTCSSPDQMVTG</sequence>
<dbReference type="GeneID" id="17254001"/>
<dbReference type="PaxDb" id="2903-EOD07714"/>
<dbReference type="AlphaFoldDB" id="A0A0D3I8X9"/>
<evidence type="ECO:0000313" key="3">
    <source>
        <dbReference type="Proteomes" id="UP000013827"/>
    </source>
</evidence>
<evidence type="ECO:0000256" key="1">
    <source>
        <dbReference type="SAM" id="SignalP"/>
    </source>
</evidence>
<dbReference type="RefSeq" id="XP_005760143.1">
    <property type="nucleotide sequence ID" value="XM_005760086.1"/>
</dbReference>
<dbReference type="EnsemblProtists" id="EOD07714">
    <property type="protein sequence ID" value="EOD07714"/>
    <property type="gene ID" value="EMIHUDRAFT_218244"/>
</dbReference>
<dbReference type="HOGENOM" id="CLU_2488119_0_0_1"/>
<protein>
    <submittedName>
        <fullName evidence="2">Uncharacterized protein</fullName>
    </submittedName>
</protein>
<keyword evidence="3" id="KW-1185">Reference proteome</keyword>